<sequence length="178" mass="18930">MSMSIPEIGPGSTRQTPCSGSVTVTPRARRQATVISMWGIEGRCSPVCLSVRPLVNRAPARSNPETNWLDCEASIEMSPPSTRPVPWTVKGRVPRPSSSTSTPNIRRLSIVVAIGRSRAPSSPSKVTDPFARAARGGTNRITVPANPQSIVTPPVRSDDITSNVSAPSPKLSRHSTPS</sequence>
<proteinExistence type="predicted"/>
<name>A0A6J6FVP9_9ZZZZ</name>
<accession>A0A6J6FVP9</accession>
<evidence type="ECO:0000256" key="1">
    <source>
        <dbReference type="SAM" id="MobiDB-lite"/>
    </source>
</evidence>
<feature type="region of interest" description="Disordered" evidence="1">
    <location>
        <begin position="119"/>
        <end position="178"/>
    </location>
</feature>
<dbReference type="AlphaFoldDB" id="A0A6J6FVP9"/>
<feature type="compositionally biased region" description="Polar residues" evidence="1">
    <location>
        <begin position="139"/>
        <end position="151"/>
    </location>
</feature>
<evidence type="ECO:0000313" key="2">
    <source>
        <dbReference type="EMBL" id="CAB4591043.1"/>
    </source>
</evidence>
<gene>
    <name evidence="2" type="ORF">UFOPK1767_00945</name>
</gene>
<dbReference type="EMBL" id="CAEZTZ010000149">
    <property type="protein sequence ID" value="CAB4591043.1"/>
    <property type="molecule type" value="Genomic_DNA"/>
</dbReference>
<feature type="region of interest" description="Disordered" evidence="1">
    <location>
        <begin position="1"/>
        <end position="25"/>
    </location>
</feature>
<protein>
    <submittedName>
        <fullName evidence="2">Unannotated protein</fullName>
    </submittedName>
</protein>
<reference evidence="2" key="1">
    <citation type="submission" date="2020-05" db="EMBL/GenBank/DDBJ databases">
        <authorList>
            <person name="Chiriac C."/>
            <person name="Salcher M."/>
            <person name="Ghai R."/>
            <person name="Kavagutti S V."/>
        </authorList>
    </citation>
    <scope>NUCLEOTIDE SEQUENCE</scope>
</reference>
<feature type="region of interest" description="Disordered" evidence="1">
    <location>
        <begin position="77"/>
        <end position="103"/>
    </location>
</feature>
<feature type="compositionally biased region" description="Polar residues" evidence="1">
    <location>
        <begin position="12"/>
        <end position="24"/>
    </location>
</feature>
<organism evidence="2">
    <name type="scientific">freshwater metagenome</name>
    <dbReference type="NCBI Taxonomy" id="449393"/>
    <lineage>
        <taxon>unclassified sequences</taxon>
        <taxon>metagenomes</taxon>
        <taxon>ecological metagenomes</taxon>
    </lineage>
</organism>